<dbReference type="CDD" id="cd17535">
    <property type="entry name" value="REC_NarL-like"/>
    <property type="match status" value="1"/>
</dbReference>
<dbReference type="RefSeq" id="WP_165135980.1">
    <property type="nucleotide sequence ID" value="NZ_CP049253.1"/>
</dbReference>
<dbReference type="CDD" id="cd06170">
    <property type="entry name" value="LuxR_C_like"/>
    <property type="match status" value="1"/>
</dbReference>
<feature type="domain" description="Response regulatory" evidence="7">
    <location>
        <begin position="8"/>
        <end position="124"/>
    </location>
</feature>
<dbReference type="PRINTS" id="PR00038">
    <property type="entry name" value="HTHLUXR"/>
</dbReference>
<keyword evidence="2" id="KW-0805">Transcription regulation</keyword>
<dbReference type="Pfam" id="PF00072">
    <property type="entry name" value="Response_reg"/>
    <property type="match status" value="1"/>
</dbReference>
<dbReference type="InterPro" id="IPR058245">
    <property type="entry name" value="NreC/VraR/RcsB-like_REC"/>
</dbReference>
<keyword evidence="3 8" id="KW-0238">DNA-binding</keyword>
<evidence type="ECO:0000313" key="8">
    <source>
        <dbReference type="EMBL" id="MBP2436608.1"/>
    </source>
</evidence>
<dbReference type="GO" id="GO:0003677">
    <property type="term" value="F:DNA binding"/>
    <property type="evidence" value="ECO:0007669"/>
    <property type="project" value="UniProtKB-KW"/>
</dbReference>
<dbReference type="SUPFAM" id="SSF52172">
    <property type="entry name" value="CheY-like"/>
    <property type="match status" value="1"/>
</dbReference>
<dbReference type="InterPro" id="IPR011006">
    <property type="entry name" value="CheY-like_superfamily"/>
</dbReference>
<dbReference type="PROSITE" id="PS50043">
    <property type="entry name" value="HTH_LUXR_2"/>
    <property type="match status" value="1"/>
</dbReference>
<reference evidence="8 9" key="1">
    <citation type="submission" date="2021-03" db="EMBL/GenBank/DDBJ databases">
        <title>Sequencing the genomes of 1000 actinobacteria strains.</title>
        <authorList>
            <person name="Klenk H.-P."/>
        </authorList>
    </citation>
    <scope>NUCLEOTIDE SEQUENCE [LARGE SCALE GENOMIC DNA]</scope>
    <source>
        <strain evidence="8 9">DSM 24221</strain>
    </source>
</reference>
<name>A0ABS4ZHS6_9MICO</name>
<evidence type="ECO:0000256" key="3">
    <source>
        <dbReference type="ARBA" id="ARBA00023125"/>
    </source>
</evidence>
<comment type="caution">
    <text evidence="8">The sequence shown here is derived from an EMBL/GenBank/DDBJ whole genome shotgun (WGS) entry which is preliminary data.</text>
</comment>
<dbReference type="PANTHER" id="PTHR43214">
    <property type="entry name" value="TWO-COMPONENT RESPONSE REGULATOR"/>
    <property type="match status" value="1"/>
</dbReference>
<evidence type="ECO:0000256" key="4">
    <source>
        <dbReference type="ARBA" id="ARBA00023163"/>
    </source>
</evidence>
<feature type="domain" description="HTH luxR-type" evidence="6">
    <location>
        <begin position="152"/>
        <end position="217"/>
    </location>
</feature>
<dbReference type="InterPro" id="IPR016032">
    <property type="entry name" value="Sig_transdc_resp-reg_C-effctor"/>
</dbReference>
<gene>
    <name evidence="8" type="ORF">JOF34_001194</name>
</gene>
<dbReference type="EMBL" id="JAGIOL010000001">
    <property type="protein sequence ID" value="MBP2436608.1"/>
    <property type="molecule type" value="Genomic_DNA"/>
</dbReference>
<sequence length="221" mass="23754">MTEKTPTTVIVVDDDALVRSGLKLVLEGEPEIEIVGEAADGREALALIAKVRPDIALMDIRMPRMDGIEALRELAPRETHTRVIMLTTFDSDESVFTSLQEGAAGFLVKDTPPADIVSAVRRCARGEPTLSPSVTTRVIEVATSAQGSAAEAQSMALSLTAREREVAIAVARGRSNAEIASELHISVATVKSHVGSLFIKLDASNRVQLARLVHEARIHTR</sequence>
<keyword evidence="4" id="KW-0804">Transcription</keyword>
<evidence type="ECO:0000256" key="5">
    <source>
        <dbReference type="PROSITE-ProRule" id="PRU00169"/>
    </source>
</evidence>
<evidence type="ECO:0000256" key="2">
    <source>
        <dbReference type="ARBA" id="ARBA00023015"/>
    </source>
</evidence>
<dbReference type="Gene3D" id="3.40.50.2300">
    <property type="match status" value="1"/>
</dbReference>
<feature type="modified residue" description="4-aspartylphosphate" evidence="5">
    <location>
        <position position="59"/>
    </location>
</feature>
<accession>A0ABS4ZHS6</accession>
<evidence type="ECO:0000259" key="6">
    <source>
        <dbReference type="PROSITE" id="PS50043"/>
    </source>
</evidence>
<keyword evidence="9" id="KW-1185">Reference proteome</keyword>
<dbReference type="PROSITE" id="PS50110">
    <property type="entry name" value="RESPONSE_REGULATORY"/>
    <property type="match status" value="1"/>
</dbReference>
<organism evidence="8 9">
    <name type="scientific">Microbacterium amylolyticum</name>
    <dbReference type="NCBI Taxonomy" id="936337"/>
    <lineage>
        <taxon>Bacteria</taxon>
        <taxon>Bacillati</taxon>
        <taxon>Actinomycetota</taxon>
        <taxon>Actinomycetes</taxon>
        <taxon>Micrococcales</taxon>
        <taxon>Microbacteriaceae</taxon>
        <taxon>Microbacterium</taxon>
    </lineage>
</organism>
<dbReference type="SUPFAM" id="SSF46894">
    <property type="entry name" value="C-terminal effector domain of the bipartite response regulators"/>
    <property type="match status" value="1"/>
</dbReference>
<evidence type="ECO:0000259" key="7">
    <source>
        <dbReference type="PROSITE" id="PS50110"/>
    </source>
</evidence>
<dbReference type="PROSITE" id="PS00622">
    <property type="entry name" value="HTH_LUXR_1"/>
    <property type="match status" value="1"/>
</dbReference>
<dbReference type="InterPro" id="IPR001789">
    <property type="entry name" value="Sig_transdc_resp-reg_receiver"/>
</dbReference>
<dbReference type="SMART" id="SM00448">
    <property type="entry name" value="REC"/>
    <property type="match status" value="1"/>
</dbReference>
<dbReference type="InterPro" id="IPR039420">
    <property type="entry name" value="WalR-like"/>
</dbReference>
<evidence type="ECO:0000313" key="9">
    <source>
        <dbReference type="Proteomes" id="UP001519362"/>
    </source>
</evidence>
<keyword evidence="1 5" id="KW-0597">Phosphoprotein</keyword>
<evidence type="ECO:0000256" key="1">
    <source>
        <dbReference type="ARBA" id="ARBA00022553"/>
    </source>
</evidence>
<proteinExistence type="predicted"/>
<dbReference type="SMART" id="SM00421">
    <property type="entry name" value="HTH_LUXR"/>
    <property type="match status" value="1"/>
</dbReference>
<dbReference type="InterPro" id="IPR000792">
    <property type="entry name" value="Tscrpt_reg_LuxR_C"/>
</dbReference>
<dbReference type="PANTHER" id="PTHR43214:SF24">
    <property type="entry name" value="TRANSCRIPTIONAL REGULATORY PROTEIN NARL-RELATED"/>
    <property type="match status" value="1"/>
</dbReference>
<dbReference type="Pfam" id="PF00196">
    <property type="entry name" value="GerE"/>
    <property type="match status" value="1"/>
</dbReference>
<protein>
    <submittedName>
        <fullName evidence="8">DNA-binding NarL/FixJ family response regulator</fullName>
    </submittedName>
</protein>
<dbReference type="Proteomes" id="UP001519362">
    <property type="component" value="Unassembled WGS sequence"/>
</dbReference>